<dbReference type="FunFam" id="2.60.120.290:FF:000013">
    <property type="entry name" value="Membrane frizzled-related protein"/>
    <property type="match status" value="3"/>
</dbReference>
<dbReference type="EMBL" id="JAXCGZ010020832">
    <property type="protein sequence ID" value="KAK7065277.1"/>
    <property type="molecule type" value="Genomic_DNA"/>
</dbReference>
<feature type="domain" description="CUB" evidence="4">
    <location>
        <begin position="1207"/>
        <end position="1330"/>
    </location>
</feature>
<reference evidence="5 6" key="1">
    <citation type="submission" date="2023-11" db="EMBL/GenBank/DDBJ databases">
        <title>Halocaridina rubra genome assembly.</title>
        <authorList>
            <person name="Smith C."/>
        </authorList>
    </citation>
    <scope>NUCLEOTIDE SEQUENCE [LARGE SCALE GENOMIC DNA]</scope>
    <source>
        <strain evidence="5">EP-1</strain>
        <tissue evidence="5">Whole</tissue>
    </source>
</reference>
<evidence type="ECO:0000256" key="1">
    <source>
        <dbReference type="ARBA" id="ARBA00022737"/>
    </source>
</evidence>
<evidence type="ECO:0000256" key="2">
    <source>
        <dbReference type="ARBA" id="ARBA00023157"/>
    </source>
</evidence>
<feature type="domain" description="CUB" evidence="4">
    <location>
        <begin position="1592"/>
        <end position="1707"/>
    </location>
</feature>
<name>A0AAN8WFB7_HALRR</name>
<feature type="domain" description="CUB" evidence="4">
    <location>
        <begin position="738"/>
        <end position="849"/>
    </location>
</feature>
<evidence type="ECO:0000256" key="3">
    <source>
        <dbReference type="PROSITE-ProRule" id="PRU00059"/>
    </source>
</evidence>
<gene>
    <name evidence="5" type="ORF">SK128_012049</name>
</gene>
<proteinExistence type="predicted"/>
<accession>A0AAN8WFB7</accession>
<dbReference type="Gene3D" id="2.60.120.290">
    <property type="entry name" value="Spermadhesin, CUB domain"/>
    <property type="match status" value="14"/>
</dbReference>
<sequence length="1727" mass="191459">MPIISQGRTVALQFRTMSYFKGSRFRLTYEAVDYSGGPSMTPIGNNANNCSFEINLNSSYRLRNPGFPGYANNLDCTWIIRAQPHERIRVSVYYDLEESYSCQYDRIVLYDDFAVGTRQVKEDSHHQEDFLEIRFISDSITSGRGFTAYLSSECGGYVRGPEGVIASPSYPNDYPGYQECDWIIKVGLGRTITIQFDDFRVTNTTPTCGGDYLLIRNGESLSSPYLGSGRFCGMGIPQVPESSSNILRLQFVSDGTGNDKGFKLRYYENSAACGGLHRLTSDVPKLQLTSPNYPNPPNPHTECIWTIMSPDEKPVSLHFENIDILTYDESCTDAFVEIRDGGTMLSPLLSKVCGRSLPSTQHSTDNAMFIHYYNNVTMPHSGFKAEAAIDTCGGTYNAEDSGIIASPDYPSPYTADVNCTWKIIAPFGHYLRISFLDVDIDNAGDNCSMPDGRVVVREKNSTGEVLGLICSTGDDVMTSVVETGSNVAYITFRGSHNPGRHTGFRFMYNKSIEVCGGDLTGWTGEFTSPGYPHGFSHRRLCTWKITVPEGRRVKLQLLDIDLPHEPFDYRGFVYHQCSGYLMASLQQSFNSSMNIMTVVFISRGHSASRGFRARWSSDDPQECGGTLMDTSGRISSPGGHMGGYNHSLYCIWTVPNPFPSNASFVVHVTDLHIEGHCFDYIMIEGVTANGEVIGIQSVCSDYNMAPIVVPYPTLRISFITDSSVNLTGWNLTYSLSSCGGMVHGPQNTLQSPNYPSNYPDDTHCAWILQYEEGSQIDFSFVDFLLENSLDHDYVLLQNGKSFNSPLIGRYTGTQGANTNIRTMTNALIVQFHTDSSINQRGFRVQASTHSRGCGGIILGMARNISSRGFPDDYDANTECVWEVHVMVGYHIVFTFLERFDIETSTNCNNDYLQFFHSGQAHTDEALAWIPDQKLCGKQMPSPVISRGIKVKLLFHTNEAIQGHGFKVSYVLQCGNNYTSDFGNIASPAYPNSYPHDAVCDYRIIAPSDSYVRILFTSFELEGSSSCHYDWVIVTEEQRRNRWSRPRTWGKYCGRDQPPPLVTARGSVTISFRSDHSITGSGFFANYTVEACGGNLTEPGVIELPTRPYYHNSMYCIWDITAPDNKVPHLKFNMLVLESHTQCRYDSISIYDGLTSDDSKLVSRLCGNHTNDLPIIVGREKQARVIFRTDGSVTRDGFRAVLEFTYACGGNVNISRSGAMETIRSLDINNDGNYEPLLNCHWVIEGLEDQVVTLNFTRLVLEPPTLNDTNPCPYDFVEVRDGPSPDSERIGIYCNATSLPSVSASSNVMFIRFRSDSANQFAGFTATVSNTPHPCGTSSLQATNESQALESPGYPNQYPVSTRCRWIIQSPNENDKIHIEINDMNLEPSPLCGRDQLYISEYVRTEASSSSLPISSGQHRRYPLRIGQHMAYFSYGNQLAHGYCGTSIPHHLTSATNAVELRFISDERTVASGFRLHYSIGNCNRTFNGSSGSIQNSGSRSSCFSTIAAPEGSFINIYFNNFYIRNGDSECGTNAMKIYAGTEATGEPVMIACGWRRPNPVFSTGNALFISYTPRQYGRFSLTYSTSTQAGGCGGSLYVDRRATLTSPGYPGPAATGLDCMFTIAVTPSKHVALRFQDTDFGGPDSCNSTFLEVYDINPSGQSVLFNTICGMENVAPHLAPSYRMALRYVTGGNNQTGQGWSVTIRPAIPHESTVFDQSTTREQEITN</sequence>
<feature type="disulfide bond" evidence="3">
    <location>
        <begin position="623"/>
        <end position="650"/>
    </location>
</feature>
<protein>
    <recommendedName>
        <fullName evidence="4">CUB domain-containing protein</fullName>
    </recommendedName>
</protein>
<feature type="disulfide bond" evidence="3">
    <location>
        <begin position="1592"/>
        <end position="1619"/>
    </location>
</feature>
<dbReference type="CDD" id="cd00041">
    <property type="entry name" value="CUB"/>
    <property type="match status" value="14"/>
</dbReference>
<dbReference type="SUPFAM" id="SSF49854">
    <property type="entry name" value="Spermadhesin, CUB domain"/>
    <property type="match status" value="14"/>
</dbReference>
<feature type="domain" description="CUB" evidence="4">
    <location>
        <begin position="154"/>
        <end position="269"/>
    </location>
</feature>
<feature type="domain" description="CUB" evidence="4">
    <location>
        <begin position="1091"/>
        <end position="1204"/>
    </location>
</feature>
<dbReference type="PROSITE" id="PS01180">
    <property type="entry name" value="CUB"/>
    <property type="match status" value="14"/>
</dbReference>
<dbReference type="InterPro" id="IPR000859">
    <property type="entry name" value="CUB_dom"/>
</dbReference>
<feature type="domain" description="CUB" evidence="4">
    <location>
        <begin position="973"/>
        <end position="1089"/>
    </location>
</feature>
<keyword evidence="1" id="KW-0677">Repeat</keyword>
<feature type="domain" description="CUB" evidence="4">
    <location>
        <begin position="1334"/>
        <end position="1480"/>
    </location>
</feature>
<dbReference type="SMART" id="SM00042">
    <property type="entry name" value="CUB"/>
    <property type="match status" value="14"/>
</dbReference>
<dbReference type="Pfam" id="PF00431">
    <property type="entry name" value="CUB"/>
    <property type="match status" value="15"/>
</dbReference>
<evidence type="ECO:0000313" key="6">
    <source>
        <dbReference type="Proteomes" id="UP001381693"/>
    </source>
</evidence>
<evidence type="ECO:0000313" key="5">
    <source>
        <dbReference type="EMBL" id="KAK7065277.1"/>
    </source>
</evidence>
<comment type="caution">
    <text evidence="5">The sequence shown here is derived from an EMBL/GenBank/DDBJ whole genome shotgun (WGS) entry which is preliminary data.</text>
</comment>
<dbReference type="Proteomes" id="UP001381693">
    <property type="component" value="Unassembled WGS sequence"/>
</dbReference>
<feature type="domain" description="CUB" evidence="4">
    <location>
        <begin position="515"/>
        <end position="618"/>
    </location>
</feature>
<feature type="domain" description="CUB" evidence="4">
    <location>
        <begin position="853"/>
        <end position="972"/>
    </location>
</feature>
<dbReference type="PANTHER" id="PTHR24251">
    <property type="entry name" value="OVOCHYMASE-RELATED"/>
    <property type="match status" value="1"/>
</dbReference>
<feature type="domain" description="CUB" evidence="4">
    <location>
        <begin position="392"/>
        <end position="511"/>
    </location>
</feature>
<keyword evidence="2 3" id="KW-1015">Disulfide bond</keyword>
<organism evidence="5 6">
    <name type="scientific">Halocaridina rubra</name>
    <name type="common">Hawaiian red shrimp</name>
    <dbReference type="NCBI Taxonomy" id="373956"/>
    <lineage>
        <taxon>Eukaryota</taxon>
        <taxon>Metazoa</taxon>
        <taxon>Ecdysozoa</taxon>
        <taxon>Arthropoda</taxon>
        <taxon>Crustacea</taxon>
        <taxon>Multicrustacea</taxon>
        <taxon>Malacostraca</taxon>
        <taxon>Eumalacostraca</taxon>
        <taxon>Eucarida</taxon>
        <taxon>Decapoda</taxon>
        <taxon>Pleocyemata</taxon>
        <taxon>Caridea</taxon>
        <taxon>Atyoidea</taxon>
        <taxon>Atyidae</taxon>
        <taxon>Halocaridina</taxon>
    </lineage>
</organism>
<comment type="caution">
    <text evidence="3">Lacks conserved residue(s) required for the propagation of feature annotation.</text>
</comment>
<feature type="domain" description="CUB" evidence="4">
    <location>
        <begin position="273"/>
        <end position="390"/>
    </location>
</feature>
<dbReference type="InterPro" id="IPR035914">
    <property type="entry name" value="Sperma_CUB_dom_sf"/>
</dbReference>
<feature type="disulfide bond" evidence="3">
    <location>
        <begin position="392"/>
        <end position="419"/>
    </location>
</feature>
<feature type="domain" description="CUB" evidence="4">
    <location>
        <begin position="1482"/>
        <end position="1586"/>
    </location>
</feature>
<evidence type="ECO:0000259" key="4">
    <source>
        <dbReference type="PROSITE" id="PS01180"/>
    </source>
</evidence>
<feature type="domain" description="CUB" evidence="4">
    <location>
        <begin position="623"/>
        <end position="736"/>
    </location>
</feature>
<keyword evidence="6" id="KW-1185">Reference proteome</keyword>
<dbReference type="FunFam" id="2.60.120.290:FF:000005">
    <property type="entry name" value="Procollagen C-endopeptidase enhancer 1"/>
    <property type="match status" value="1"/>
</dbReference>
<feature type="domain" description="CUB" evidence="4">
    <location>
        <begin position="50"/>
        <end position="153"/>
    </location>
</feature>